<name>A0A382B3Z4_9ZZZZ</name>
<dbReference type="PROSITE" id="PS00905">
    <property type="entry name" value="GTP1_OBG"/>
    <property type="match status" value="1"/>
</dbReference>
<feature type="domain" description="Obg" evidence="7">
    <location>
        <begin position="1"/>
        <end position="159"/>
    </location>
</feature>
<dbReference type="NCBIfam" id="TIGR02729">
    <property type="entry name" value="Obg_CgtA"/>
    <property type="match status" value="1"/>
</dbReference>
<keyword evidence="5" id="KW-0175">Coiled coil</keyword>
<dbReference type="Pfam" id="PF01018">
    <property type="entry name" value="GTP1_OBG"/>
    <property type="match status" value="1"/>
</dbReference>
<dbReference type="FunFam" id="2.70.210.12:FF:000001">
    <property type="entry name" value="GTPase Obg"/>
    <property type="match status" value="1"/>
</dbReference>
<evidence type="ECO:0000259" key="6">
    <source>
        <dbReference type="PROSITE" id="PS51710"/>
    </source>
</evidence>
<dbReference type="Pfam" id="PF01926">
    <property type="entry name" value="MMR_HSR1"/>
    <property type="match status" value="1"/>
</dbReference>
<gene>
    <name evidence="8" type="ORF">METZ01_LOCUS161253</name>
</gene>
<dbReference type="InterPro" id="IPR006074">
    <property type="entry name" value="GTP1-OBG_CS"/>
</dbReference>
<dbReference type="InterPro" id="IPR036726">
    <property type="entry name" value="GTP1_OBG_dom_sf"/>
</dbReference>
<reference evidence="8" key="1">
    <citation type="submission" date="2018-05" db="EMBL/GenBank/DDBJ databases">
        <authorList>
            <person name="Lanie J.A."/>
            <person name="Ng W.-L."/>
            <person name="Kazmierczak K.M."/>
            <person name="Andrzejewski T.M."/>
            <person name="Davidsen T.M."/>
            <person name="Wayne K.J."/>
            <person name="Tettelin H."/>
            <person name="Glass J.I."/>
            <person name="Rusch D."/>
            <person name="Podicherti R."/>
            <person name="Tsui H.-C.T."/>
            <person name="Winkler M.E."/>
        </authorList>
    </citation>
    <scope>NUCLEOTIDE SEQUENCE</scope>
</reference>
<keyword evidence="3" id="KW-0547">Nucleotide-binding</keyword>
<dbReference type="InterPro" id="IPR027417">
    <property type="entry name" value="P-loop_NTPase"/>
</dbReference>
<dbReference type="PROSITE" id="PS51883">
    <property type="entry name" value="OBG"/>
    <property type="match status" value="1"/>
</dbReference>
<evidence type="ECO:0000259" key="7">
    <source>
        <dbReference type="PROSITE" id="PS51883"/>
    </source>
</evidence>
<dbReference type="GO" id="GO:0000287">
    <property type="term" value="F:magnesium ion binding"/>
    <property type="evidence" value="ECO:0007669"/>
    <property type="project" value="InterPro"/>
</dbReference>
<dbReference type="NCBIfam" id="NF008955">
    <property type="entry name" value="PRK12297.1"/>
    <property type="match status" value="1"/>
</dbReference>
<evidence type="ECO:0000313" key="8">
    <source>
        <dbReference type="EMBL" id="SVB08399.1"/>
    </source>
</evidence>
<dbReference type="PRINTS" id="PR00326">
    <property type="entry name" value="GTP1OBG"/>
</dbReference>
<dbReference type="NCBIfam" id="NF008956">
    <property type="entry name" value="PRK12299.1"/>
    <property type="match status" value="1"/>
</dbReference>
<keyword evidence="4" id="KW-0342">GTP-binding</keyword>
<dbReference type="HAMAP" id="MF_01454">
    <property type="entry name" value="GTPase_Obg"/>
    <property type="match status" value="1"/>
</dbReference>
<evidence type="ECO:0000256" key="4">
    <source>
        <dbReference type="ARBA" id="ARBA00023134"/>
    </source>
</evidence>
<evidence type="ECO:0000256" key="5">
    <source>
        <dbReference type="SAM" id="Coils"/>
    </source>
</evidence>
<dbReference type="InterPro" id="IPR045086">
    <property type="entry name" value="OBG_GTPase"/>
</dbReference>
<sequence>MKFLDQVKIFVKAGDGGSGSPSFRREKFIEFGGPDGGDGGKGGSVILKAERNLNTLIDFRYQQHFKTERGGDGSGKNKTGRGGKTLVLKVPVGTQIFEEDNKTVIYDFKKENEEFVVAIGGKGGFGNTRFKSSTNRAPKKFTKGAIGEEYWIWLQLKTIADIGIIGLPNAGKSSLLASLTSANPKIANYKFTTLNPNLGVAMYDDKEITLADIPGLIEGAHAGTGLGIKFLKHIERCKTLLHLIDITEKDLIKSYKQVREELKKYSKDLLDKEELVVFNKIDLIEKDQIKKKLSIFKKEINKNAMAMSTLDKKTVSDIKSKLINYVS</sequence>
<dbReference type="PANTHER" id="PTHR11702">
    <property type="entry name" value="DEVELOPMENTALLY REGULATED GTP-BINDING PROTEIN-RELATED"/>
    <property type="match status" value="1"/>
</dbReference>
<protein>
    <recommendedName>
        <fullName evidence="9">OBG-type G domain-containing protein</fullName>
    </recommendedName>
</protein>
<dbReference type="SUPFAM" id="SSF82051">
    <property type="entry name" value="Obg GTP-binding protein N-terminal domain"/>
    <property type="match status" value="1"/>
</dbReference>
<dbReference type="InterPro" id="IPR006169">
    <property type="entry name" value="GTP1_OBG_dom"/>
</dbReference>
<evidence type="ECO:0008006" key="9">
    <source>
        <dbReference type="Google" id="ProtNLM"/>
    </source>
</evidence>
<dbReference type="InterPro" id="IPR014100">
    <property type="entry name" value="GTP-bd_Obg/CgtA"/>
</dbReference>
<dbReference type="PROSITE" id="PS51710">
    <property type="entry name" value="G_OBG"/>
    <property type="match status" value="1"/>
</dbReference>
<organism evidence="8">
    <name type="scientific">marine metagenome</name>
    <dbReference type="NCBI Taxonomy" id="408172"/>
    <lineage>
        <taxon>unclassified sequences</taxon>
        <taxon>metagenomes</taxon>
        <taxon>ecological metagenomes</taxon>
    </lineage>
</organism>
<dbReference type="SUPFAM" id="SSF52540">
    <property type="entry name" value="P-loop containing nucleoside triphosphate hydrolases"/>
    <property type="match status" value="1"/>
</dbReference>
<proteinExistence type="inferred from homology"/>
<dbReference type="PANTHER" id="PTHR11702:SF31">
    <property type="entry name" value="MITOCHONDRIAL RIBOSOME-ASSOCIATED GTPASE 2"/>
    <property type="match status" value="1"/>
</dbReference>
<dbReference type="CDD" id="cd01898">
    <property type="entry name" value="Obg"/>
    <property type="match status" value="1"/>
</dbReference>
<feature type="domain" description="OBG-type G" evidence="6">
    <location>
        <begin position="160"/>
        <end position="327"/>
    </location>
</feature>
<dbReference type="GO" id="GO:0003924">
    <property type="term" value="F:GTPase activity"/>
    <property type="evidence" value="ECO:0007669"/>
    <property type="project" value="InterPro"/>
</dbReference>
<evidence type="ECO:0000256" key="2">
    <source>
        <dbReference type="ARBA" id="ARBA00022723"/>
    </source>
</evidence>
<dbReference type="EMBL" id="UINC01028062">
    <property type="protein sequence ID" value="SVB08399.1"/>
    <property type="molecule type" value="Genomic_DNA"/>
</dbReference>
<dbReference type="NCBIfam" id="TIGR00231">
    <property type="entry name" value="small_GTP"/>
    <property type="match status" value="1"/>
</dbReference>
<dbReference type="InterPro" id="IPR006073">
    <property type="entry name" value="GTP-bd"/>
</dbReference>
<evidence type="ECO:0000256" key="1">
    <source>
        <dbReference type="ARBA" id="ARBA00007699"/>
    </source>
</evidence>
<dbReference type="Gene3D" id="3.40.50.300">
    <property type="entry name" value="P-loop containing nucleotide triphosphate hydrolases"/>
    <property type="match status" value="1"/>
</dbReference>
<evidence type="ECO:0000256" key="3">
    <source>
        <dbReference type="ARBA" id="ARBA00022741"/>
    </source>
</evidence>
<dbReference type="InterPro" id="IPR005225">
    <property type="entry name" value="Small_GTP-bd"/>
</dbReference>
<accession>A0A382B3Z4</accession>
<comment type="similarity">
    <text evidence="1">Belongs to the TRAFAC class OBG-HflX-like GTPase superfamily. OBG GTPase family.</text>
</comment>
<feature type="coiled-coil region" evidence="5">
    <location>
        <begin position="248"/>
        <end position="275"/>
    </location>
</feature>
<dbReference type="AlphaFoldDB" id="A0A382B3Z4"/>
<dbReference type="InterPro" id="IPR031167">
    <property type="entry name" value="G_OBG"/>
</dbReference>
<dbReference type="GO" id="GO:0005525">
    <property type="term" value="F:GTP binding"/>
    <property type="evidence" value="ECO:0007669"/>
    <property type="project" value="UniProtKB-KW"/>
</dbReference>
<keyword evidence="2" id="KW-0479">Metal-binding</keyword>
<dbReference type="PIRSF" id="PIRSF002401">
    <property type="entry name" value="GTP_bd_Obg/CgtA"/>
    <property type="match status" value="1"/>
</dbReference>
<dbReference type="Gene3D" id="2.70.210.12">
    <property type="entry name" value="GTP1/OBG domain"/>
    <property type="match status" value="1"/>
</dbReference>